<dbReference type="Pfam" id="PF14244">
    <property type="entry name" value="Retrotran_gag_3"/>
    <property type="match status" value="1"/>
</dbReference>
<dbReference type="OrthoDB" id="1718863at2759"/>
<evidence type="ECO:0000313" key="4">
    <source>
        <dbReference type="Proteomes" id="UP001165190"/>
    </source>
</evidence>
<organism evidence="3 4">
    <name type="scientific">Hibiscus trionum</name>
    <name type="common">Flower of an hour</name>
    <dbReference type="NCBI Taxonomy" id="183268"/>
    <lineage>
        <taxon>Eukaryota</taxon>
        <taxon>Viridiplantae</taxon>
        <taxon>Streptophyta</taxon>
        <taxon>Embryophyta</taxon>
        <taxon>Tracheophyta</taxon>
        <taxon>Spermatophyta</taxon>
        <taxon>Magnoliopsida</taxon>
        <taxon>eudicotyledons</taxon>
        <taxon>Gunneridae</taxon>
        <taxon>Pentapetalae</taxon>
        <taxon>rosids</taxon>
        <taxon>malvids</taxon>
        <taxon>Malvales</taxon>
        <taxon>Malvaceae</taxon>
        <taxon>Malvoideae</taxon>
        <taxon>Hibiscus</taxon>
    </lineage>
</organism>
<dbReference type="EMBL" id="BSYR01000007">
    <property type="protein sequence ID" value="GMI70061.1"/>
    <property type="molecule type" value="Genomic_DNA"/>
</dbReference>
<proteinExistence type="predicted"/>
<feature type="domain" description="Retrotransposon Copia-like N-terminal" evidence="2">
    <location>
        <begin position="24"/>
        <end position="68"/>
    </location>
</feature>
<dbReference type="PANTHER" id="PTHR34222">
    <property type="entry name" value="GAG_PRE-INTEGRS DOMAIN-CONTAINING PROTEIN"/>
    <property type="match status" value="1"/>
</dbReference>
<keyword evidence="4" id="KW-1185">Reference proteome</keyword>
<name>A0A9W7H4W6_HIBTR</name>
<dbReference type="PANTHER" id="PTHR34222:SF91">
    <property type="match status" value="1"/>
</dbReference>
<comment type="caution">
    <text evidence="3">The sequence shown here is derived from an EMBL/GenBank/DDBJ whole genome shotgun (WGS) entry which is preliminary data.</text>
</comment>
<dbReference type="InterPro" id="IPR029472">
    <property type="entry name" value="Copia-like_N"/>
</dbReference>
<evidence type="ECO:0000256" key="1">
    <source>
        <dbReference type="SAM" id="MobiDB-lite"/>
    </source>
</evidence>
<accession>A0A9W7H4W6</accession>
<reference evidence="3" key="1">
    <citation type="submission" date="2023-05" db="EMBL/GenBank/DDBJ databases">
        <title>Genome and transcriptome analyses reveal genes involved in the formation of fine ridges on petal epidermal cells in Hibiscus trionum.</title>
        <authorList>
            <person name="Koshimizu S."/>
            <person name="Masuda S."/>
            <person name="Ishii T."/>
            <person name="Shirasu K."/>
            <person name="Hoshino A."/>
            <person name="Arita M."/>
        </authorList>
    </citation>
    <scope>NUCLEOTIDE SEQUENCE</scope>
    <source>
        <strain evidence="3">Hamamatsu line</strain>
    </source>
</reference>
<dbReference type="Proteomes" id="UP001165190">
    <property type="component" value="Unassembled WGS sequence"/>
</dbReference>
<evidence type="ECO:0000259" key="2">
    <source>
        <dbReference type="Pfam" id="PF14244"/>
    </source>
</evidence>
<protein>
    <recommendedName>
        <fullName evidence="2">Retrotransposon Copia-like N-terminal domain-containing protein</fullName>
    </recommendedName>
</protein>
<gene>
    <name evidence="3" type="ORF">HRI_000675400</name>
</gene>
<feature type="region of interest" description="Disordered" evidence="1">
    <location>
        <begin position="1"/>
        <end position="26"/>
    </location>
</feature>
<sequence>MVETSSSTIAYSGKDQNPTSDAASDVSTTQITSHKFNGHNYLQWSQTFKLYITGRGKAEYILGKQKIPDITDLTYDLWLRENNMIMSWLINSMTPDVGVDFLLYYTTKEIWEAAKETYSSSDNVAELFEIGNKINSLCQEEMSVTQYYNTIIRYWQQLDLFETHNWSSTTDVALYKQITTQRRVFQFLYGLNSDLDAVKGRIIATKPLPSLREAFSEVRREESRRVVMLPPNTQPEGAALVTHSTNKPRREKPWCDHCRKVGHVKENCWKLHGKPANWKPQRLKQKPDGSAHMASTDIAGQNLRASDYMTGDQSLFHTYQSLHASSQIKTADGSLSAVLGTGYGLGEGDWQC</sequence>
<evidence type="ECO:0000313" key="3">
    <source>
        <dbReference type="EMBL" id="GMI70061.1"/>
    </source>
</evidence>
<dbReference type="AlphaFoldDB" id="A0A9W7H4W6"/>